<dbReference type="SMART" id="SM00369">
    <property type="entry name" value="LRR_TYP"/>
    <property type="match status" value="8"/>
</dbReference>
<dbReference type="Gene3D" id="1.10.510.10">
    <property type="entry name" value="Transferase(Phosphotransferase) domain 1"/>
    <property type="match status" value="1"/>
</dbReference>
<evidence type="ECO:0000256" key="18">
    <source>
        <dbReference type="ARBA" id="ARBA00023170"/>
    </source>
</evidence>
<evidence type="ECO:0000256" key="20">
    <source>
        <dbReference type="ARBA" id="ARBA00047899"/>
    </source>
</evidence>
<dbReference type="PROSITE" id="PS00108">
    <property type="entry name" value="PROTEIN_KINASE_ST"/>
    <property type="match status" value="1"/>
</dbReference>
<dbReference type="PROSITE" id="PS50011">
    <property type="entry name" value="PROTEIN_KINASE_DOM"/>
    <property type="match status" value="1"/>
</dbReference>
<dbReference type="PANTHER" id="PTHR48053:SF155">
    <property type="entry name" value="LOW QUALITY PROTEIN: RECEPTOR-LIKE PROTEIN 2"/>
    <property type="match status" value="1"/>
</dbReference>
<dbReference type="GO" id="GO:0004674">
    <property type="term" value="F:protein serine/threonine kinase activity"/>
    <property type="evidence" value="ECO:0007669"/>
    <property type="project" value="UniProtKB-KW"/>
</dbReference>
<dbReference type="InterPro" id="IPR032675">
    <property type="entry name" value="LRR_dom_sf"/>
</dbReference>
<keyword evidence="12" id="KW-0677">Repeat</keyword>
<comment type="subcellular location">
    <subcellularLocation>
        <location evidence="1">Cell membrane</location>
    </subcellularLocation>
    <subcellularLocation>
        <location evidence="2">Membrane</location>
        <topology evidence="2">Single-pass type I membrane protein</topology>
    </subcellularLocation>
</comment>
<comment type="similarity">
    <text evidence="4">Belongs to the RLP family.</text>
</comment>
<evidence type="ECO:0000256" key="17">
    <source>
        <dbReference type="ARBA" id="ARBA00023136"/>
    </source>
</evidence>
<dbReference type="SMART" id="SM00220">
    <property type="entry name" value="S_TKc"/>
    <property type="match status" value="1"/>
</dbReference>
<keyword evidence="8" id="KW-0433">Leucine-rich repeat</keyword>
<dbReference type="InterPro" id="IPR000719">
    <property type="entry name" value="Prot_kinase_dom"/>
</dbReference>
<keyword evidence="6" id="KW-1003">Cell membrane</keyword>
<evidence type="ECO:0000256" key="16">
    <source>
        <dbReference type="ARBA" id="ARBA00022989"/>
    </source>
</evidence>
<evidence type="ECO:0000256" key="10">
    <source>
        <dbReference type="ARBA" id="ARBA00022692"/>
    </source>
</evidence>
<feature type="binding site" evidence="22">
    <location>
        <position position="799"/>
    </location>
    <ligand>
        <name>ATP</name>
        <dbReference type="ChEBI" id="CHEBI:30616"/>
    </ligand>
</feature>
<dbReference type="Proteomes" id="UP001603857">
    <property type="component" value="Unassembled WGS sequence"/>
</dbReference>
<dbReference type="SUPFAM" id="SSF52058">
    <property type="entry name" value="L domain-like"/>
    <property type="match status" value="1"/>
</dbReference>
<dbReference type="FunFam" id="3.80.10.10:FF:000213">
    <property type="entry name" value="Tyrosine-sulfated glycopeptide receptor 1"/>
    <property type="match status" value="1"/>
</dbReference>
<keyword evidence="15 22" id="KW-0067">ATP-binding</keyword>
<comment type="caution">
    <text evidence="25">The sequence shown here is derived from an EMBL/GenBank/DDBJ whole genome shotgun (WGS) entry which is preliminary data.</text>
</comment>
<evidence type="ECO:0000256" key="5">
    <source>
        <dbReference type="ARBA" id="ARBA00012513"/>
    </source>
</evidence>
<evidence type="ECO:0000256" key="3">
    <source>
        <dbReference type="ARBA" id="ARBA00008684"/>
    </source>
</evidence>
<dbReference type="SUPFAM" id="SSF56112">
    <property type="entry name" value="Protein kinase-like (PK-like)"/>
    <property type="match status" value="1"/>
</dbReference>
<dbReference type="InterPro" id="IPR003591">
    <property type="entry name" value="Leu-rich_rpt_typical-subtyp"/>
</dbReference>
<evidence type="ECO:0000256" key="1">
    <source>
        <dbReference type="ARBA" id="ARBA00004236"/>
    </source>
</evidence>
<dbReference type="PROSITE" id="PS00107">
    <property type="entry name" value="PROTEIN_KINASE_ATP"/>
    <property type="match status" value="1"/>
</dbReference>
<dbReference type="InterPro" id="IPR001245">
    <property type="entry name" value="Ser-Thr/Tyr_kinase_cat_dom"/>
</dbReference>
<keyword evidence="19" id="KW-0325">Glycoprotein</keyword>
<evidence type="ECO:0000256" key="21">
    <source>
        <dbReference type="ARBA" id="ARBA00048679"/>
    </source>
</evidence>
<keyword evidence="11" id="KW-0732">Signal</keyword>
<dbReference type="Gene3D" id="3.30.200.20">
    <property type="entry name" value="Phosphorylase Kinase, domain 1"/>
    <property type="match status" value="1"/>
</dbReference>
<feature type="domain" description="Protein kinase" evidence="24">
    <location>
        <begin position="770"/>
        <end position="1053"/>
    </location>
</feature>
<proteinExistence type="inferred from homology"/>
<evidence type="ECO:0000256" key="6">
    <source>
        <dbReference type="ARBA" id="ARBA00022475"/>
    </source>
</evidence>
<dbReference type="PANTHER" id="PTHR48053">
    <property type="entry name" value="LEUCINE RICH REPEAT FAMILY PROTEIN, EXPRESSED"/>
    <property type="match status" value="1"/>
</dbReference>
<comment type="catalytic activity">
    <reaction evidence="21">
        <text>L-seryl-[protein] + ATP = O-phospho-L-seryl-[protein] + ADP + H(+)</text>
        <dbReference type="Rhea" id="RHEA:17989"/>
        <dbReference type="Rhea" id="RHEA-COMP:9863"/>
        <dbReference type="Rhea" id="RHEA-COMP:11604"/>
        <dbReference type="ChEBI" id="CHEBI:15378"/>
        <dbReference type="ChEBI" id="CHEBI:29999"/>
        <dbReference type="ChEBI" id="CHEBI:30616"/>
        <dbReference type="ChEBI" id="CHEBI:83421"/>
        <dbReference type="ChEBI" id="CHEBI:456216"/>
        <dbReference type="EC" id="2.7.11.1"/>
    </reaction>
</comment>
<protein>
    <recommendedName>
        <fullName evidence="5">non-specific serine/threonine protein kinase</fullName>
        <ecNumber evidence="5">2.7.11.1</ecNumber>
    </recommendedName>
</protein>
<dbReference type="EMBL" id="JBGMDY010000007">
    <property type="protein sequence ID" value="KAL2327622.1"/>
    <property type="molecule type" value="Genomic_DNA"/>
</dbReference>
<keyword evidence="14" id="KW-0418">Kinase</keyword>
<evidence type="ECO:0000313" key="26">
    <source>
        <dbReference type="Proteomes" id="UP001603857"/>
    </source>
</evidence>
<dbReference type="InterPro" id="IPR017441">
    <property type="entry name" value="Protein_kinase_ATP_BS"/>
</dbReference>
<dbReference type="Pfam" id="PF23598">
    <property type="entry name" value="LRR_14"/>
    <property type="match status" value="1"/>
</dbReference>
<evidence type="ECO:0000256" key="12">
    <source>
        <dbReference type="ARBA" id="ARBA00022737"/>
    </source>
</evidence>
<keyword evidence="10 23" id="KW-0812">Transmembrane</keyword>
<comment type="similarity">
    <text evidence="3">Belongs to the protein kinase superfamily. Ser/Thr protein kinase family.</text>
</comment>
<evidence type="ECO:0000256" key="23">
    <source>
        <dbReference type="SAM" id="Phobius"/>
    </source>
</evidence>
<keyword evidence="17 23" id="KW-0472">Membrane</keyword>
<keyword evidence="16 23" id="KW-1133">Transmembrane helix</keyword>
<evidence type="ECO:0000256" key="11">
    <source>
        <dbReference type="ARBA" id="ARBA00022729"/>
    </source>
</evidence>
<dbReference type="InterPro" id="IPR008271">
    <property type="entry name" value="Ser/Thr_kinase_AS"/>
</dbReference>
<evidence type="ECO:0000256" key="13">
    <source>
        <dbReference type="ARBA" id="ARBA00022741"/>
    </source>
</evidence>
<evidence type="ECO:0000259" key="24">
    <source>
        <dbReference type="PROSITE" id="PS50011"/>
    </source>
</evidence>
<evidence type="ECO:0000256" key="15">
    <source>
        <dbReference type="ARBA" id="ARBA00022840"/>
    </source>
</evidence>
<dbReference type="SUPFAM" id="SSF52047">
    <property type="entry name" value="RNI-like"/>
    <property type="match status" value="1"/>
</dbReference>
<dbReference type="AlphaFoldDB" id="A0ABD1LVR4"/>
<feature type="transmembrane region" description="Helical" evidence="23">
    <location>
        <begin position="694"/>
        <end position="714"/>
    </location>
</feature>
<evidence type="ECO:0000256" key="19">
    <source>
        <dbReference type="ARBA" id="ARBA00023180"/>
    </source>
</evidence>
<keyword evidence="18" id="KW-0675">Receptor</keyword>
<name>A0ABD1LVR4_9FABA</name>
<dbReference type="EC" id="2.7.11.1" evidence="5"/>
<reference evidence="25 26" key="1">
    <citation type="submission" date="2024-08" db="EMBL/GenBank/DDBJ databases">
        <title>Insights into the chromosomal genome structure of Flemingia macrophylla.</title>
        <authorList>
            <person name="Ding Y."/>
            <person name="Zhao Y."/>
            <person name="Bi W."/>
            <person name="Wu M."/>
            <person name="Zhao G."/>
            <person name="Gong Y."/>
            <person name="Li W."/>
            <person name="Zhang P."/>
        </authorList>
    </citation>
    <scope>NUCLEOTIDE SEQUENCE [LARGE SCALE GENOMIC DNA]</scope>
    <source>
        <strain evidence="25">DYQJB</strain>
        <tissue evidence="25">Leaf</tissue>
    </source>
</reference>
<dbReference type="Pfam" id="PF00560">
    <property type="entry name" value="LRR_1"/>
    <property type="match status" value="4"/>
</dbReference>
<evidence type="ECO:0000313" key="25">
    <source>
        <dbReference type="EMBL" id="KAL2327622.1"/>
    </source>
</evidence>
<dbReference type="Pfam" id="PF08263">
    <property type="entry name" value="LRRNT_2"/>
    <property type="match status" value="1"/>
</dbReference>
<dbReference type="GO" id="GO:0005524">
    <property type="term" value="F:ATP binding"/>
    <property type="evidence" value="ECO:0007669"/>
    <property type="project" value="UniProtKB-UniRule"/>
</dbReference>
<evidence type="ECO:0000256" key="2">
    <source>
        <dbReference type="ARBA" id="ARBA00004479"/>
    </source>
</evidence>
<gene>
    <name evidence="25" type="ORF">Fmac_021049</name>
</gene>
<keyword evidence="7" id="KW-0723">Serine/threonine-protein kinase</keyword>
<dbReference type="FunFam" id="3.80.10.10:FF:000095">
    <property type="entry name" value="LRR receptor-like serine/threonine-protein kinase GSO1"/>
    <property type="match status" value="1"/>
</dbReference>
<evidence type="ECO:0000256" key="9">
    <source>
        <dbReference type="ARBA" id="ARBA00022679"/>
    </source>
</evidence>
<dbReference type="InterPro" id="IPR013210">
    <property type="entry name" value="LRR_N_plant-typ"/>
</dbReference>
<sequence length="1053" mass="115669">MMLQRCYPMAFVVQWGYLACFICFTVGLETPARSCDKHDLLALKEFAGNLTKGSIITAWSDDVVCCKWVGVVCDEVVDGATASSRVSELILPGMGLNGTISSSLDHLVELKVLNLSFNRLQGGLPSEFFNLKQLKVLDLSHNMLSGSVGGALSQLQSIQILNISSNLFVGDLFHFGGFQHLIALNISNNSFVGQFNSQICSSSKGLQILDISENHFAGVLEWLGNCSRSLQELHLDSNLFSGPLPDSLYSMSALEQLSVSVNKFSGQLSKELSNLSSLKSLMISGNQFSGELPNIFGNLLDLEQLVGHSNSFSGSLPSTLDLCSKLRVLDLRNNSLTGSVDLNFTILPNLFTLDLASNHFYGSLPNSLSYCHKLTMLSLAKNELTGHIPESYANLTSLLTLSLSNNSFNNLSGTLYVLQKCRSLTTVILTKNFHGEEIPQSFTAGFKSLVILAFGNCGLKGRIPAWLLNCSKLEVLDLSWNHLEGSVPSWIGLMDKLFYLDLSNNSLTGEIPKGITELKGLISPNYHISSLSAFAAIPLYVKRNKSANGLQYNHASSFPPSIYLSNNKLSGRIWDEIGLLKELHILDLSKNNITGSIPSSISEMKNLEILDLSNNSLVGSIPPSFTNLTFLSKFSVAYNHLQGPIPSGGQFSSFPNSSFEGNLGLCGETYRPCNSINSVGIDTHSVGKLGKSSVLGLTISLGVGLALLLAVILLRMSKRDEDKPVDNFDEELSWPNRMPEVLVSSKLVFFQNSDCKDLTVEDLLKSTSNFSQENIIGCGGFGLVYRADLPNGMKVAVKKLTGYCGQVEREVQAEVEALSRAQHKNLVSLKGYCQHVNDRLLIYSYLENGSLDYWLHESENGNSALKWDARLKIAKGAANGLAYLHKECEPHIVHRDIKSSNILLDDKFEAYLADFGLSRLLQPYDTHVSTDLVGTLGYIPPEYSQALKATFKGDIYSFGVVLFELLTGQRPVEVIIGQPSRNLVSWVFQMKSENRKQEIFDSVIWHKDNEKQVLEVLAIACKCVDEDPKERPHIELVVSLLDSVGYDGSQQSF</sequence>
<evidence type="ECO:0000256" key="22">
    <source>
        <dbReference type="PROSITE-ProRule" id="PRU10141"/>
    </source>
</evidence>
<accession>A0ABD1LVR4</accession>
<dbReference type="InterPro" id="IPR055414">
    <property type="entry name" value="LRR_R13L4/SHOC2-like"/>
</dbReference>
<dbReference type="Pfam" id="PF13855">
    <property type="entry name" value="LRR_8"/>
    <property type="match status" value="1"/>
</dbReference>
<dbReference type="FunFam" id="1.10.510.10:FF:000309">
    <property type="entry name" value="Leucine-rich repeat receptor-like protein kinase"/>
    <property type="match status" value="1"/>
</dbReference>
<evidence type="ECO:0000256" key="8">
    <source>
        <dbReference type="ARBA" id="ARBA00022614"/>
    </source>
</evidence>
<keyword evidence="26" id="KW-1185">Reference proteome</keyword>
<keyword evidence="13 22" id="KW-0547">Nucleotide-binding</keyword>
<dbReference type="InterPro" id="IPR001611">
    <property type="entry name" value="Leu-rich_rpt"/>
</dbReference>
<organism evidence="25 26">
    <name type="scientific">Flemingia macrophylla</name>
    <dbReference type="NCBI Taxonomy" id="520843"/>
    <lineage>
        <taxon>Eukaryota</taxon>
        <taxon>Viridiplantae</taxon>
        <taxon>Streptophyta</taxon>
        <taxon>Embryophyta</taxon>
        <taxon>Tracheophyta</taxon>
        <taxon>Spermatophyta</taxon>
        <taxon>Magnoliopsida</taxon>
        <taxon>eudicotyledons</taxon>
        <taxon>Gunneridae</taxon>
        <taxon>Pentapetalae</taxon>
        <taxon>rosids</taxon>
        <taxon>fabids</taxon>
        <taxon>Fabales</taxon>
        <taxon>Fabaceae</taxon>
        <taxon>Papilionoideae</taxon>
        <taxon>50 kb inversion clade</taxon>
        <taxon>NPAAA clade</taxon>
        <taxon>indigoferoid/millettioid clade</taxon>
        <taxon>Phaseoleae</taxon>
        <taxon>Flemingia</taxon>
    </lineage>
</organism>
<keyword evidence="9" id="KW-0808">Transferase</keyword>
<dbReference type="SMART" id="SM00365">
    <property type="entry name" value="LRR_SD22"/>
    <property type="match status" value="7"/>
</dbReference>
<dbReference type="FunFam" id="3.30.200.20:FF:000466">
    <property type="entry name" value="Putative LRR receptor-like serine/threonine-protein kinase"/>
    <property type="match status" value="1"/>
</dbReference>
<dbReference type="PROSITE" id="PS51450">
    <property type="entry name" value="LRR"/>
    <property type="match status" value="1"/>
</dbReference>
<dbReference type="PRINTS" id="PR00019">
    <property type="entry name" value="LEURICHRPT"/>
</dbReference>
<dbReference type="InterPro" id="IPR011009">
    <property type="entry name" value="Kinase-like_dom_sf"/>
</dbReference>
<dbReference type="GO" id="GO:0005886">
    <property type="term" value="C:plasma membrane"/>
    <property type="evidence" value="ECO:0007669"/>
    <property type="project" value="UniProtKB-SubCell"/>
</dbReference>
<dbReference type="Pfam" id="PF07714">
    <property type="entry name" value="PK_Tyr_Ser-Thr"/>
    <property type="match status" value="1"/>
</dbReference>
<evidence type="ECO:0000256" key="4">
    <source>
        <dbReference type="ARBA" id="ARBA00009592"/>
    </source>
</evidence>
<dbReference type="Gene3D" id="3.80.10.10">
    <property type="entry name" value="Ribonuclease Inhibitor"/>
    <property type="match status" value="3"/>
</dbReference>
<comment type="catalytic activity">
    <reaction evidence="20">
        <text>L-threonyl-[protein] + ATP = O-phospho-L-threonyl-[protein] + ADP + H(+)</text>
        <dbReference type="Rhea" id="RHEA:46608"/>
        <dbReference type="Rhea" id="RHEA-COMP:11060"/>
        <dbReference type="Rhea" id="RHEA-COMP:11605"/>
        <dbReference type="ChEBI" id="CHEBI:15378"/>
        <dbReference type="ChEBI" id="CHEBI:30013"/>
        <dbReference type="ChEBI" id="CHEBI:30616"/>
        <dbReference type="ChEBI" id="CHEBI:61977"/>
        <dbReference type="ChEBI" id="CHEBI:456216"/>
        <dbReference type="EC" id="2.7.11.1"/>
    </reaction>
</comment>
<evidence type="ECO:0000256" key="7">
    <source>
        <dbReference type="ARBA" id="ARBA00022527"/>
    </source>
</evidence>
<evidence type="ECO:0000256" key="14">
    <source>
        <dbReference type="ARBA" id="ARBA00022777"/>
    </source>
</evidence>
<dbReference type="InterPro" id="IPR051716">
    <property type="entry name" value="Plant_RL_S/T_kinase"/>
</dbReference>